<name>A0A7J8CID4_ROUAE</name>
<organism evidence="2 3">
    <name type="scientific">Rousettus aegyptiacus</name>
    <name type="common">Egyptian fruit bat</name>
    <name type="synonym">Pteropus aegyptiacus</name>
    <dbReference type="NCBI Taxonomy" id="9407"/>
    <lineage>
        <taxon>Eukaryota</taxon>
        <taxon>Metazoa</taxon>
        <taxon>Chordata</taxon>
        <taxon>Craniata</taxon>
        <taxon>Vertebrata</taxon>
        <taxon>Euteleostomi</taxon>
        <taxon>Mammalia</taxon>
        <taxon>Eutheria</taxon>
        <taxon>Laurasiatheria</taxon>
        <taxon>Chiroptera</taxon>
        <taxon>Yinpterochiroptera</taxon>
        <taxon>Pteropodoidea</taxon>
        <taxon>Pteropodidae</taxon>
        <taxon>Rousettinae</taxon>
        <taxon>Rousettus</taxon>
    </lineage>
</organism>
<gene>
    <name evidence="2" type="ORF">HJG63_009130</name>
</gene>
<sequence>MQQDNVAEPRFPELYSPPEDLNFYWEERKFILRAWALVFSALATLMMLSVLDGCMAYMQGPYTGYVGIWDTCRRCKCASLGQVPVLVHMSMGFMMLALALCIVLLFTMGLSFWPFLRRLIKVDLVFSFLSFSIGKCQLGGGCALPSPASFPWAGVSFRLSGGVSQSFCPAIRWVCLWKSLGISFPPCASLVLLFLSFLVGLSSRCVCVFLSWTVREDVLSLFSFWGSWGPCPVSCPSLAPPECRAPDCPQPDALCSQLRDTKTEATSILPRDRLPVLGLQRLDAVGRRPELLKPHGREEQKVAVLRDAGHVSPVGRAAKLLEERVCPAVGCQSLAIRDLGPSNCFSGR</sequence>
<evidence type="ECO:0000256" key="1">
    <source>
        <dbReference type="SAM" id="Phobius"/>
    </source>
</evidence>
<comment type="caution">
    <text evidence="2">The sequence shown here is derived from an EMBL/GenBank/DDBJ whole genome shotgun (WGS) entry which is preliminary data.</text>
</comment>
<feature type="transmembrane region" description="Helical" evidence="1">
    <location>
        <begin position="93"/>
        <end position="116"/>
    </location>
</feature>
<dbReference type="AlphaFoldDB" id="A0A7J8CID4"/>
<dbReference type="Proteomes" id="UP000593571">
    <property type="component" value="Unassembled WGS sequence"/>
</dbReference>
<reference evidence="2 3" key="1">
    <citation type="journal article" date="2020" name="Nature">
        <title>Six reference-quality genomes reveal evolution of bat adaptations.</title>
        <authorList>
            <person name="Jebb D."/>
            <person name="Huang Z."/>
            <person name="Pippel M."/>
            <person name="Hughes G.M."/>
            <person name="Lavrichenko K."/>
            <person name="Devanna P."/>
            <person name="Winkler S."/>
            <person name="Jermiin L.S."/>
            <person name="Skirmuntt E.C."/>
            <person name="Katzourakis A."/>
            <person name="Burkitt-Gray L."/>
            <person name="Ray D.A."/>
            <person name="Sullivan K.A.M."/>
            <person name="Roscito J.G."/>
            <person name="Kirilenko B.M."/>
            <person name="Davalos L.M."/>
            <person name="Corthals A.P."/>
            <person name="Power M.L."/>
            <person name="Jones G."/>
            <person name="Ransome R.D."/>
            <person name="Dechmann D.K.N."/>
            <person name="Locatelli A.G."/>
            <person name="Puechmaille S.J."/>
            <person name="Fedrigo O."/>
            <person name="Jarvis E.D."/>
            <person name="Hiller M."/>
            <person name="Vernes S.C."/>
            <person name="Myers E.W."/>
            <person name="Teeling E.C."/>
        </authorList>
    </citation>
    <scope>NUCLEOTIDE SEQUENCE [LARGE SCALE GENOMIC DNA]</scope>
    <source>
        <strain evidence="2">MRouAeg1</strain>
        <tissue evidence="2">Muscle</tissue>
    </source>
</reference>
<protein>
    <submittedName>
        <fullName evidence="2">Uncharacterized protein</fullName>
    </submittedName>
</protein>
<evidence type="ECO:0000313" key="2">
    <source>
        <dbReference type="EMBL" id="KAF6410654.1"/>
    </source>
</evidence>
<proteinExistence type="predicted"/>
<keyword evidence="1" id="KW-0472">Membrane</keyword>
<accession>A0A7J8CID4</accession>
<keyword evidence="1" id="KW-0812">Transmembrane</keyword>
<keyword evidence="3" id="KW-1185">Reference proteome</keyword>
<dbReference type="EMBL" id="JACASE010000014">
    <property type="protein sequence ID" value="KAF6410654.1"/>
    <property type="molecule type" value="Genomic_DNA"/>
</dbReference>
<feature type="transmembrane region" description="Helical" evidence="1">
    <location>
        <begin position="187"/>
        <end position="212"/>
    </location>
</feature>
<evidence type="ECO:0000313" key="3">
    <source>
        <dbReference type="Proteomes" id="UP000593571"/>
    </source>
</evidence>
<keyword evidence="1" id="KW-1133">Transmembrane helix</keyword>
<feature type="transmembrane region" description="Helical" evidence="1">
    <location>
        <begin position="30"/>
        <end position="51"/>
    </location>
</feature>